<dbReference type="EC" id="2.7.1.40" evidence="4 14"/>
<sequence>MGFMRERHDMNEFDLKDYMITIRDSIQKRILQQINGANPSIKNLCSYLALNSIVKPEINSILVEEGFLPLNKSSSHIMYTINKIIEHLEGSGNSHKNDYLTVKDSIVRREMRSIELFGRGNDNIPNIMVTLDASMLENPKVFEELILGGMTIARINCAHDNLDIWKSLIHTLRATEERMNNTADATISSCKIYIDLPGPKIRIGKLKVSKQKGEYIKVKKGDTLRIYRDCHYLGSPSSNETPASIGITIPKALRNVRVGDRVSIDDGKIFAKVTSVQKEYIDSEIVLARNKVEKLKPNKGINFPDSLVHLSVPTVTEKDLTILENMHQEIDMVGISFINQPKDIQIVKEKIEQLTSGKIGIIAKIETKQALFSLSQIILEGLNHQPFGVMIARGDLAVEIGKEQLASAQEGIMEICDAGHVPIIWATGVLDRMNKKNIPSISEITDAYWGLRADCIMLNKGPYVPYSIEFIHQLDQINKDNMFQSRDSLLPFVQYGFKFD</sequence>
<evidence type="ECO:0000256" key="3">
    <source>
        <dbReference type="ARBA" id="ARBA00008663"/>
    </source>
</evidence>
<evidence type="ECO:0000256" key="6">
    <source>
        <dbReference type="ARBA" id="ARBA00022679"/>
    </source>
</evidence>
<keyword evidence="17" id="KW-1185">Reference proteome</keyword>
<dbReference type="Gene3D" id="2.40.33.10">
    <property type="entry name" value="PK beta-barrel domain-like"/>
    <property type="match status" value="1"/>
</dbReference>
<dbReference type="InterPro" id="IPR015813">
    <property type="entry name" value="Pyrv/PenolPyrv_kinase-like_dom"/>
</dbReference>
<dbReference type="GO" id="GO:0016301">
    <property type="term" value="F:kinase activity"/>
    <property type="evidence" value="ECO:0007669"/>
    <property type="project" value="UniProtKB-KW"/>
</dbReference>
<dbReference type="PANTHER" id="PTHR11817">
    <property type="entry name" value="PYRUVATE KINASE"/>
    <property type="match status" value="1"/>
</dbReference>
<evidence type="ECO:0000256" key="10">
    <source>
        <dbReference type="ARBA" id="ARBA00022840"/>
    </source>
</evidence>
<evidence type="ECO:0000256" key="13">
    <source>
        <dbReference type="ARBA" id="ARBA00023317"/>
    </source>
</evidence>
<keyword evidence="13 16" id="KW-0670">Pyruvate</keyword>
<protein>
    <recommendedName>
        <fullName evidence="5 14">Pyruvate kinase</fullName>
        <ecNumber evidence="4 14">2.7.1.40</ecNumber>
    </recommendedName>
</protein>
<accession>A0A919X826</accession>
<dbReference type="SUPFAM" id="SSF51621">
    <property type="entry name" value="Phosphoenolpyruvate/pyruvate domain"/>
    <property type="match status" value="1"/>
</dbReference>
<dbReference type="Pfam" id="PF00224">
    <property type="entry name" value="PK"/>
    <property type="match status" value="1"/>
</dbReference>
<evidence type="ECO:0000256" key="11">
    <source>
        <dbReference type="ARBA" id="ARBA00022842"/>
    </source>
</evidence>
<evidence type="ECO:0000256" key="12">
    <source>
        <dbReference type="ARBA" id="ARBA00023152"/>
    </source>
</evidence>
<dbReference type="PROSITE" id="PS00110">
    <property type="entry name" value="PYRUVATE_KINASE"/>
    <property type="match status" value="1"/>
</dbReference>
<evidence type="ECO:0000313" key="16">
    <source>
        <dbReference type="EMBL" id="GIO27707.1"/>
    </source>
</evidence>
<evidence type="ECO:0000256" key="14">
    <source>
        <dbReference type="RuleBase" id="RU000504"/>
    </source>
</evidence>
<dbReference type="RefSeq" id="WP_212921175.1">
    <property type="nucleotide sequence ID" value="NZ_BORP01000004.1"/>
</dbReference>
<dbReference type="Gene3D" id="3.20.20.60">
    <property type="entry name" value="Phosphoenolpyruvate-binding domains"/>
    <property type="match status" value="1"/>
</dbReference>
<keyword evidence="6 14" id="KW-0808">Transferase</keyword>
<evidence type="ECO:0000256" key="1">
    <source>
        <dbReference type="ARBA" id="ARBA00001958"/>
    </source>
</evidence>
<evidence type="ECO:0000256" key="9">
    <source>
        <dbReference type="ARBA" id="ARBA00022777"/>
    </source>
</evidence>
<dbReference type="InterPro" id="IPR001697">
    <property type="entry name" value="Pyr_Knase"/>
</dbReference>
<dbReference type="AlphaFoldDB" id="A0A919X826"/>
<dbReference type="GO" id="GO:0004743">
    <property type="term" value="F:pyruvate kinase activity"/>
    <property type="evidence" value="ECO:0007669"/>
    <property type="project" value="UniProtKB-EC"/>
</dbReference>
<comment type="similarity">
    <text evidence="3 14">Belongs to the pyruvate kinase family.</text>
</comment>
<dbReference type="EMBL" id="BORP01000004">
    <property type="protein sequence ID" value="GIO27707.1"/>
    <property type="molecule type" value="Genomic_DNA"/>
</dbReference>
<reference evidence="16" key="1">
    <citation type="submission" date="2021-03" db="EMBL/GenBank/DDBJ databases">
        <title>Antimicrobial resistance genes in bacteria isolated from Japanese honey, and their potential for conferring macrolide and lincosamide resistance in the American foulbrood pathogen Paenibacillus larvae.</title>
        <authorList>
            <person name="Okamoto M."/>
            <person name="Kumagai M."/>
            <person name="Kanamori H."/>
            <person name="Takamatsu D."/>
        </authorList>
    </citation>
    <scope>NUCLEOTIDE SEQUENCE</scope>
    <source>
        <strain evidence="16">J43TS3</strain>
    </source>
</reference>
<dbReference type="Proteomes" id="UP000676917">
    <property type="component" value="Unassembled WGS sequence"/>
</dbReference>
<comment type="pathway">
    <text evidence="2 14">Carbohydrate degradation; glycolysis; pyruvate from D-glyceraldehyde 3-phosphate: step 5/5.</text>
</comment>
<evidence type="ECO:0000256" key="8">
    <source>
        <dbReference type="ARBA" id="ARBA00022741"/>
    </source>
</evidence>
<keyword evidence="11 14" id="KW-0460">Magnesium</keyword>
<dbReference type="GO" id="GO:0005524">
    <property type="term" value="F:ATP binding"/>
    <property type="evidence" value="ECO:0007669"/>
    <property type="project" value="UniProtKB-KW"/>
</dbReference>
<dbReference type="InterPro" id="IPR040442">
    <property type="entry name" value="Pyrv_kinase-like_dom_sf"/>
</dbReference>
<evidence type="ECO:0000259" key="15">
    <source>
        <dbReference type="Pfam" id="PF00224"/>
    </source>
</evidence>
<dbReference type="InterPro" id="IPR015806">
    <property type="entry name" value="Pyrv_Knase_insert_dom_sf"/>
</dbReference>
<evidence type="ECO:0000256" key="2">
    <source>
        <dbReference type="ARBA" id="ARBA00004997"/>
    </source>
</evidence>
<gene>
    <name evidence="16" type="ORF">J43TS3_23180</name>
</gene>
<dbReference type="SUPFAM" id="SSF50800">
    <property type="entry name" value="PK beta-barrel domain-like"/>
    <property type="match status" value="1"/>
</dbReference>
<comment type="caution">
    <text evidence="16">The sequence shown here is derived from an EMBL/GenBank/DDBJ whole genome shotgun (WGS) entry which is preliminary data.</text>
</comment>
<keyword evidence="7" id="KW-0479">Metal-binding</keyword>
<proteinExistence type="inferred from homology"/>
<keyword evidence="12 14" id="KW-0324">Glycolysis</keyword>
<evidence type="ECO:0000256" key="5">
    <source>
        <dbReference type="ARBA" id="ARBA00018587"/>
    </source>
</evidence>
<name>A0A919X826_9BACI</name>
<evidence type="ECO:0000256" key="7">
    <source>
        <dbReference type="ARBA" id="ARBA00022723"/>
    </source>
</evidence>
<dbReference type="InterPro" id="IPR015793">
    <property type="entry name" value="Pyrv_Knase_brl"/>
</dbReference>
<dbReference type="InterPro" id="IPR018209">
    <property type="entry name" value="Pyrv_Knase_AS"/>
</dbReference>
<comment type="cofactor">
    <cofactor evidence="1">
        <name>K(+)</name>
        <dbReference type="ChEBI" id="CHEBI:29103"/>
    </cofactor>
</comment>
<comment type="catalytic activity">
    <reaction evidence="14">
        <text>pyruvate + ATP = phosphoenolpyruvate + ADP + H(+)</text>
        <dbReference type="Rhea" id="RHEA:18157"/>
        <dbReference type="ChEBI" id="CHEBI:15361"/>
        <dbReference type="ChEBI" id="CHEBI:15378"/>
        <dbReference type="ChEBI" id="CHEBI:30616"/>
        <dbReference type="ChEBI" id="CHEBI:58702"/>
        <dbReference type="ChEBI" id="CHEBI:456216"/>
        <dbReference type="EC" id="2.7.1.40"/>
    </reaction>
</comment>
<evidence type="ECO:0000256" key="4">
    <source>
        <dbReference type="ARBA" id="ARBA00012142"/>
    </source>
</evidence>
<dbReference type="GO" id="GO:0030955">
    <property type="term" value="F:potassium ion binding"/>
    <property type="evidence" value="ECO:0007669"/>
    <property type="project" value="InterPro"/>
</dbReference>
<keyword evidence="10" id="KW-0067">ATP-binding</keyword>
<dbReference type="InterPro" id="IPR011037">
    <property type="entry name" value="Pyrv_Knase-like_insert_dom_sf"/>
</dbReference>
<feature type="domain" description="Pyruvate kinase barrel" evidence="15">
    <location>
        <begin position="128"/>
        <end position="459"/>
    </location>
</feature>
<dbReference type="PRINTS" id="PR01050">
    <property type="entry name" value="PYRUVTKNASE"/>
</dbReference>
<keyword evidence="9 14" id="KW-0418">Kinase</keyword>
<dbReference type="GO" id="GO:0000287">
    <property type="term" value="F:magnesium ion binding"/>
    <property type="evidence" value="ECO:0007669"/>
    <property type="project" value="InterPro"/>
</dbReference>
<evidence type="ECO:0000313" key="17">
    <source>
        <dbReference type="Proteomes" id="UP000676917"/>
    </source>
</evidence>
<keyword evidence="8" id="KW-0547">Nucleotide-binding</keyword>
<organism evidence="16 17">
    <name type="scientific">Ornithinibacillus bavariensis</name>
    <dbReference type="NCBI Taxonomy" id="545502"/>
    <lineage>
        <taxon>Bacteria</taxon>
        <taxon>Bacillati</taxon>
        <taxon>Bacillota</taxon>
        <taxon>Bacilli</taxon>
        <taxon>Bacillales</taxon>
        <taxon>Bacillaceae</taxon>
        <taxon>Ornithinibacillus</taxon>
    </lineage>
</organism>